<dbReference type="GeneID" id="20320823"/>
<evidence type="ECO:0000313" key="2">
    <source>
        <dbReference type="Proteomes" id="UP000054324"/>
    </source>
</evidence>
<dbReference type="Proteomes" id="UP000054324">
    <property type="component" value="Unassembled WGS sequence"/>
</dbReference>
<dbReference type="CTD" id="20320823"/>
<organism evidence="1 2">
    <name type="scientific">Opisthorchis viverrini</name>
    <name type="common">Southeast Asian liver fluke</name>
    <dbReference type="NCBI Taxonomy" id="6198"/>
    <lineage>
        <taxon>Eukaryota</taxon>
        <taxon>Metazoa</taxon>
        <taxon>Spiralia</taxon>
        <taxon>Lophotrochozoa</taxon>
        <taxon>Platyhelminthes</taxon>
        <taxon>Trematoda</taxon>
        <taxon>Digenea</taxon>
        <taxon>Opisthorchiida</taxon>
        <taxon>Opisthorchiata</taxon>
        <taxon>Opisthorchiidae</taxon>
        <taxon>Opisthorchis</taxon>
    </lineage>
</organism>
<keyword evidence="2" id="KW-1185">Reference proteome</keyword>
<evidence type="ECO:0000313" key="1">
    <source>
        <dbReference type="EMBL" id="KER26008.1"/>
    </source>
</evidence>
<dbReference type="AlphaFoldDB" id="A0A074ZFP1"/>
<accession>A0A074ZFP1</accession>
<sequence>MPYFPLPDKVGASSELASRQYISIYSGSYPTSFEFLIVLCKVKRVPLLNGRCTSYRMPNANVSVRVMLRTQQIHHNYSCSKDSTEVHISVTDCHAHNQT</sequence>
<protein>
    <submittedName>
        <fullName evidence="1">Uncharacterized protein</fullName>
    </submittedName>
</protein>
<reference evidence="1 2" key="1">
    <citation type="submission" date="2013-11" db="EMBL/GenBank/DDBJ databases">
        <title>Opisthorchis viverrini - life in the bile duct.</title>
        <authorList>
            <person name="Young N.D."/>
            <person name="Nagarajan N."/>
            <person name="Lin S.J."/>
            <person name="Korhonen P.K."/>
            <person name="Jex A.R."/>
            <person name="Hall R.S."/>
            <person name="Safavi-Hemami H."/>
            <person name="Kaewkong W."/>
            <person name="Bertrand D."/>
            <person name="Gao S."/>
            <person name="Seet Q."/>
            <person name="Wongkham S."/>
            <person name="Teh B.T."/>
            <person name="Wongkham C."/>
            <person name="Intapan P.M."/>
            <person name="Maleewong W."/>
            <person name="Yang X."/>
            <person name="Hu M."/>
            <person name="Wang Z."/>
            <person name="Hofmann A."/>
            <person name="Sternberg P.W."/>
            <person name="Tan P."/>
            <person name="Wang J."/>
            <person name="Gasser R.B."/>
        </authorList>
    </citation>
    <scope>NUCLEOTIDE SEQUENCE [LARGE SCALE GENOMIC DNA]</scope>
</reference>
<gene>
    <name evidence="1" type="ORF">T265_06644</name>
</gene>
<dbReference type="EMBL" id="KL596759">
    <property type="protein sequence ID" value="KER26008.1"/>
    <property type="molecule type" value="Genomic_DNA"/>
</dbReference>
<name>A0A074ZFP1_OPIVI</name>
<dbReference type="KEGG" id="ovi:T265_06644"/>
<dbReference type="RefSeq" id="XP_009170228.1">
    <property type="nucleotide sequence ID" value="XM_009171964.1"/>
</dbReference>
<proteinExistence type="predicted"/>